<evidence type="ECO:0000313" key="3">
    <source>
        <dbReference type="Proteomes" id="UP000184144"/>
    </source>
</evidence>
<evidence type="ECO:0000313" key="2">
    <source>
        <dbReference type="EMBL" id="SHE49477.1"/>
    </source>
</evidence>
<reference evidence="3" key="1">
    <citation type="submission" date="2016-11" db="EMBL/GenBank/DDBJ databases">
        <authorList>
            <person name="Varghese N."/>
            <person name="Submissions S."/>
        </authorList>
    </citation>
    <scope>NUCLEOTIDE SEQUENCE [LARGE SCALE GENOMIC DNA]</scope>
    <source>
        <strain evidence="3">DSM 100566</strain>
    </source>
</reference>
<dbReference type="InterPro" id="IPR025391">
    <property type="entry name" value="DUF4123"/>
</dbReference>
<gene>
    <name evidence="2" type="ORF">SAMN05444273_101585</name>
</gene>
<proteinExistence type="predicted"/>
<keyword evidence="3" id="KW-1185">Reference proteome</keyword>
<dbReference type="AlphaFoldDB" id="A0A1M4TYQ7"/>
<name>A0A1M4TYQ7_9RHOB</name>
<feature type="domain" description="DUF4123" evidence="1">
    <location>
        <begin position="68"/>
        <end position="192"/>
    </location>
</feature>
<accession>A0A1M4TYQ7</accession>
<dbReference type="OrthoDB" id="6431152at2"/>
<evidence type="ECO:0000259" key="1">
    <source>
        <dbReference type="Pfam" id="PF13503"/>
    </source>
</evidence>
<sequence>MEDIWQLGAASGASDQHAAATEPSGKVDLISDLEPLDAQTEETDRKSVPDTLAALLFGAVDDVEMPTFTILDAAKITDLPEILTGSGLDHQCLFVGDALEELGHVAPWIVRLEDDNSFTRSLFTLTDPPSPWTHWSKDAGIYLRSTASLADLCAHFRKFTKVRMDGVPDGDRTQWQYFRFYDPEQATLYFNAIRAWPDRMAQFYRLHDGTLVDRIITLSSVAATAHIFAPDPETLPAERPAAFVFQSRDAHVFASARRPRFRQELAEWLLRMDEPRFKPFSEDQLYALVDHGLREGDALKFTFKEEYVYLLYMMSYFGGWFHKSGRMPEISRILVEDGRARRANLEPAFLRAHSDLMGDADVTYRNWAKLFTQLDGHLTKAGGWSRFNPDTARQLIMTATPHLGDEDRARLDEFLRRVEYDCDARKVTHPSARGVVLLFSYTMGHAFFEDPLFPWAIELAAEHDTLEPALPAIADYAMKRGRKMLADFQKGAA</sequence>
<dbReference type="STRING" id="1486859.SAMN05444273_101585"/>
<dbReference type="RefSeq" id="WP_073140247.1">
    <property type="nucleotide sequence ID" value="NZ_FQUV01000001.1"/>
</dbReference>
<dbReference type="EMBL" id="FQUV01000001">
    <property type="protein sequence ID" value="SHE49477.1"/>
    <property type="molecule type" value="Genomic_DNA"/>
</dbReference>
<protein>
    <recommendedName>
        <fullName evidence="1">DUF4123 domain-containing protein</fullName>
    </recommendedName>
</protein>
<dbReference type="Proteomes" id="UP000184144">
    <property type="component" value="Unassembled WGS sequence"/>
</dbReference>
<dbReference type="Pfam" id="PF13503">
    <property type="entry name" value="DUF4123"/>
    <property type="match status" value="1"/>
</dbReference>
<organism evidence="2 3">
    <name type="scientific">Litoreibacter ascidiaceicola</name>
    <dbReference type="NCBI Taxonomy" id="1486859"/>
    <lineage>
        <taxon>Bacteria</taxon>
        <taxon>Pseudomonadati</taxon>
        <taxon>Pseudomonadota</taxon>
        <taxon>Alphaproteobacteria</taxon>
        <taxon>Rhodobacterales</taxon>
        <taxon>Roseobacteraceae</taxon>
        <taxon>Litoreibacter</taxon>
    </lineage>
</organism>